<keyword evidence="1" id="KW-0560">Oxidoreductase</keyword>
<evidence type="ECO:0000259" key="2">
    <source>
        <dbReference type="Pfam" id="PF00248"/>
    </source>
</evidence>
<gene>
    <name evidence="3" type="ORF">SAMN05216298_0448</name>
</gene>
<organism evidence="3 4">
    <name type="scientific">Glycomyces sambucus</name>
    <dbReference type="NCBI Taxonomy" id="380244"/>
    <lineage>
        <taxon>Bacteria</taxon>
        <taxon>Bacillati</taxon>
        <taxon>Actinomycetota</taxon>
        <taxon>Actinomycetes</taxon>
        <taxon>Glycomycetales</taxon>
        <taxon>Glycomycetaceae</taxon>
        <taxon>Glycomyces</taxon>
    </lineage>
</organism>
<dbReference type="InterPro" id="IPR023210">
    <property type="entry name" value="NADP_OxRdtase_dom"/>
</dbReference>
<dbReference type="GO" id="GO:0016491">
    <property type="term" value="F:oxidoreductase activity"/>
    <property type="evidence" value="ECO:0007669"/>
    <property type="project" value="UniProtKB-KW"/>
</dbReference>
<dbReference type="AlphaFoldDB" id="A0A1G9CPA5"/>
<evidence type="ECO:0000313" key="3">
    <source>
        <dbReference type="EMBL" id="SDK53530.1"/>
    </source>
</evidence>
<dbReference type="PRINTS" id="PR00069">
    <property type="entry name" value="ALDKETRDTASE"/>
</dbReference>
<feature type="domain" description="NADP-dependent oxidoreductase" evidence="2">
    <location>
        <begin position="25"/>
        <end position="216"/>
    </location>
</feature>
<dbReference type="CDD" id="cd19088">
    <property type="entry name" value="AKR_AKR13B1"/>
    <property type="match status" value="1"/>
</dbReference>
<dbReference type="OrthoDB" id="3664926at2"/>
<dbReference type="Pfam" id="PF00248">
    <property type="entry name" value="Aldo_ket_red"/>
    <property type="match status" value="2"/>
</dbReference>
<reference evidence="4" key="1">
    <citation type="submission" date="2016-10" db="EMBL/GenBank/DDBJ databases">
        <authorList>
            <person name="Varghese N."/>
            <person name="Submissions S."/>
        </authorList>
    </citation>
    <scope>NUCLEOTIDE SEQUENCE [LARGE SCALE GENOMIC DNA]</scope>
    <source>
        <strain evidence="4">CGMCC 4.3147</strain>
    </source>
</reference>
<dbReference type="InterPro" id="IPR050791">
    <property type="entry name" value="Aldo-Keto_reductase"/>
</dbReference>
<accession>A0A1G9CPA5</accession>
<feature type="domain" description="NADP-dependent oxidoreductase" evidence="2">
    <location>
        <begin position="223"/>
        <end position="280"/>
    </location>
</feature>
<dbReference type="Proteomes" id="UP000198662">
    <property type="component" value="Unassembled WGS sequence"/>
</dbReference>
<dbReference type="InterPro" id="IPR020471">
    <property type="entry name" value="AKR"/>
</dbReference>
<dbReference type="GO" id="GO:0005737">
    <property type="term" value="C:cytoplasm"/>
    <property type="evidence" value="ECO:0007669"/>
    <property type="project" value="TreeGrafter"/>
</dbReference>
<protein>
    <submittedName>
        <fullName evidence="3">Predicted oxidoreductase</fullName>
    </submittedName>
</protein>
<dbReference type="PANTHER" id="PTHR43625">
    <property type="entry name" value="AFLATOXIN B1 ALDEHYDE REDUCTASE"/>
    <property type="match status" value="1"/>
</dbReference>
<dbReference type="SUPFAM" id="SSF51430">
    <property type="entry name" value="NAD(P)-linked oxidoreductase"/>
    <property type="match status" value="1"/>
</dbReference>
<name>A0A1G9CPA5_9ACTN</name>
<sequence length="283" mass="30560">MIRDDRQHVSTPAATVALGDRRVRRIGLGAMHLSGDTPWEAPPDRAKAIALLRRAVAAGVELIDTADSYGLGHNEELIAEALHPYPRELLVATKAGQSRPGGAWVPLGRPEYLKQQVELSLRRLRVDRLDLFQLHRIDPKVPFEDQIGALNELAEQGKVAMVGLSQVTVEQLAAARELVDVVSVQNKYSISDRRDDAVVAACEAASIAFLPWRPLAIAPGDAPRLDAVAADLGATRHEVALAWLLHRSPAVLPIPGTVDPGHLLANVRSAAITLTADHLRSLA</sequence>
<evidence type="ECO:0000313" key="4">
    <source>
        <dbReference type="Proteomes" id="UP000198662"/>
    </source>
</evidence>
<dbReference type="STRING" id="380244.SAMN05216298_0448"/>
<dbReference type="RefSeq" id="WP_091042006.1">
    <property type="nucleotide sequence ID" value="NZ_FNGF01000001.1"/>
</dbReference>
<dbReference type="EMBL" id="FNGF01000001">
    <property type="protein sequence ID" value="SDK53530.1"/>
    <property type="molecule type" value="Genomic_DNA"/>
</dbReference>
<dbReference type="Gene3D" id="3.20.20.100">
    <property type="entry name" value="NADP-dependent oxidoreductase domain"/>
    <property type="match status" value="1"/>
</dbReference>
<proteinExistence type="predicted"/>
<dbReference type="PANTHER" id="PTHR43625:SF40">
    <property type="entry name" value="ALDO-KETO REDUCTASE YAKC [NADP(+)]"/>
    <property type="match status" value="1"/>
</dbReference>
<dbReference type="InterPro" id="IPR036812">
    <property type="entry name" value="NAD(P)_OxRdtase_dom_sf"/>
</dbReference>
<keyword evidence="4" id="KW-1185">Reference proteome</keyword>
<evidence type="ECO:0000256" key="1">
    <source>
        <dbReference type="ARBA" id="ARBA00023002"/>
    </source>
</evidence>